<gene>
    <name evidence="2" type="ORF">NQ314_018586</name>
</gene>
<feature type="domain" description="PiggyBac transposable element-derived protein" evidence="1">
    <location>
        <begin position="1"/>
        <end position="135"/>
    </location>
</feature>
<dbReference type="Pfam" id="PF13843">
    <property type="entry name" value="DDE_Tnp_1_7"/>
    <property type="match status" value="1"/>
</dbReference>
<dbReference type="PANTHER" id="PTHR46599">
    <property type="entry name" value="PIGGYBAC TRANSPOSABLE ELEMENT-DERIVED PROTEIN 4"/>
    <property type="match status" value="1"/>
</dbReference>
<dbReference type="PANTHER" id="PTHR46599:SF3">
    <property type="entry name" value="PIGGYBAC TRANSPOSABLE ELEMENT-DERIVED PROTEIN 4"/>
    <property type="match status" value="1"/>
</dbReference>
<protein>
    <recommendedName>
        <fullName evidence="1">PiggyBac transposable element-derived protein domain-containing protein</fullName>
    </recommendedName>
</protein>
<evidence type="ECO:0000259" key="1">
    <source>
        <dbReference type="Pfam" id="PF13843"/>
    </source>
</evidence>
<name>A0AAV8WQM9_9CUCU</name>
<keyword evidence="3" id="KW-1185">Reference proteome</keyword>
<proteinExistence type="predicted"/>
<comment type="caution">
    <text evidence="2">The sequence shown here is derived from an EMBL/GenBank/DDBJ whole genome shotgun (WGS) entry which is preliminary data.</text>
</comment>
<evidence type="ECO:0000313" key="2">
    <source>
        <dbReference type="EMBL" id="KAJ8928798.1"/>
    </source>
</evidence>
<reference evidence="2" key="1">
    <citation type="journal article" date="2023" name="Insect Mol. Biol.">
        <title>Genome sequencing provides insights into the evolution of gene families encoding plant cell wall-degrading enzymes in longhorned beetles.</title>
        <authorList>
            <person name="Shin N.R."/>
            <person name="Okamura Y."/>
            <person name="Kirsch R."/>
            <person name="Pauchet Y."/>
        </authorList>
    </citation>
    <scope>NUCLEOTIDE SEQUENCE</scope>
    <source>
        <strain evidence="2">RBIC_L_NR</strain>
    </source>
</reference>
<dbReference type="Proteomes" id="UP001162156">
    <property type="component" value="Unassembled WGS sequence"/>
</dbReference>
<dbReference type="EMBL" id="JANEYF010005254">
    <property type="protein sequence ID" value="KAJ8928798.1"/>
    <property type="molecule type" value="Genomic_DNA"/>
</dbReference>
<accession>A0AAV8WQM9</accession>
<dbReference type="InterPro" id="IPR029526">
    <property type="entry name" value="PGBD"/>
</dbReference>
<evidence type="ECO:0000313" key="3">
    <source>
        <dbReference type="Proteomes" id="UP001162156"/>
    </source>
</evidence>
<organism evidence="2 3">
    <name type="scientific">Rhamnusium bicolor</name>
    <dbReference type="NCBI Taxonomy" id="1586634"/>
    <lineage>
        <taxon>Eukaryota</taxon>
        <taxon>Metazoa</taxon>
        <taxon>Ecdysozoa</taxon>
        <taxon>Arthropoda</taxon>
        <taxon>Hexapoda</taxon>
        <taxon>Insecta</taxon>
        <taxon>Pterygota</taxon>
        <taxon>Neoptera</taxon>
        <taxon>Endopterygota</taxon>
        <taxon>Coleoptera</taxon>
        <taxon>Polyphaga</taxon>
        <taxon>Cucujiformia</taxon>
        <taxon>Chrysomeloidea</taxon>
        <taxon>Cerambycidae</taxon>
        <taxon>Lepturinae</taxon>
        <taxon>Rhagiini</taxon>
        <taxon>Rhamnusium</taxon>
    </lineage>
</organism>
<dbReference type="AlphaFoldDB" id="A0AAV8WQM9"/>
<sequence length="140" mass="16136">MTAVYYPDKQLSLDESMILWRGRLAFRQYIKNKRHKYGIKLYMLTEPDGTILQFRVYTGTHDAELAGTGHASKVVMKLMEGKLNQGHALYMDNYYNSCSLAETLLENDTYCTGTLRSSLKNNPKEVIKAKLKKGRKRIHV</sequence>